<dbReference type="Pfam" id="PF00266">
    <property type="entry name" value="Aminotran_5"/>
    <property type="match status" value="1"/>
</dbReference>
<name>I5AUT8_EUBC6</name>
<dbReference type="FunFam" id="3.40.640.10:FF:000084">
    <property type="entry name" value="IscS-like cysteine desulfurase"/>
    <property type="match status" value="1"/>
</dbReference>
<dbReference type="InterPro" id="IPR015421">
    <property type="entry name" value="PyrdxlP-dep_Trfase_major"/>
</dbReference>
<dbReference type="InterPro" id="IPR016454">
    <property type="entry name" value="Cysteine_dSase"/>
</dbReference>
<dbReference type="GO" id="GO:0046872">
    <property type="term" value="F:metal ion binding"/>
    <property type="evidence" value="ECO:0007669"/>
    <property type="project" value="UniProtKB-KW"/>
</dbReference>
<dbReference type="PROSITE" id="PS00595">
    <property type="entry name" value="AA_TRANSFER_CLASS_5"/>
    <property type="match status" value="1"/>
</dbReference>
<evidence type="ECO:0000256" key="1">
    <source>
        <dbReference type="ARBA" id="ARBA00001933"/>
    </source>
</evidence>
<proteinExistence type="inferred from homology"/>
<dbReference type="InterPro" id="IPR015422">
    <property type="entry name" value="PyrdxlP-dep_Trfase_small"/>
</dbReference>
<organism evidence="9 10">
    <name type="scientific">Eubacterium cellulosolvens (strain ATCC 43171 / JCM 9499 / 6)</name>
    <name type="common">Cillobacterium cellulosolvens</name>
    <dbReference type="NCBI Taxonomy" id="633697"/>
    <lineage>
        <taxon>Bacteria</taxon>
        <taxon>Bacillati</taxon>
        <taxon>Bacillota</taxon>
        <taxon>Clostridia</taxon>
        <taxon>Eubacteriales</taxon>
        <taxon>Eubacteriaceae</taxon>
        <taxon>Eubacterium</taxon>
    </lineage>
</organism>
<evidence type="ECO:0000259" key="8">
    <source>
        <dbReference type="Pfam" id="PF00266"/>
    </source>
</evidence>
<dbReference type="Gene3D" id="3.90.1150.10">
    <property type="entry name" value="Aspartate Aminotransferase, domain 1"/>
    <property type="match status" value="1"/>
</dbReference>
<protein>
    <submittedName>
        <fullName evidence="9">Cysteine desulfurase family protein</fullName>
    </submittedName>
</protein>
<keyword evidence="5" id="KW-0408">Iron</keyword>
<dbReference type="Proteomes" id="UP000005753">
    <property type="component" value="Chromosome"/>
</dbReference>
<accession>I5AUT8</accession>
<reference evidence="9 10" key="2">
    <citation type="submission" date="2012-02" db="EMBL/GenBank/DDBJ databases">
        <title>Improved High-Quality Draft sequence of Eubacterium cellulosolvens 6.</title>
        <authorList>
            <consortium name="US DOE Joint Genome Institute"/>
            <person name="Lucas S."/>
            <person name="Han J."/>
            <person name="Lapidus A."/>
            <person name="Cheng J.-F."/>
            <person name="Goodwin L."/>
            <person name="Pitluck S."/>
            <person name="Peters L."/>
            <person name="Mikhailova N."/>
            <person name="Gu W."/>
            <person name="Detter J.C."/>
            <person name="Han C."/>
            <person name="Tapia R."/>
            <person name="Land M."/>
            <person name="Hauser L."/>
            <person name="Kyrpides N."/>
            <person name="Ivanova N."/>
            <person name="Pagani I."/>
            <person name="Johnson E."/>
            <person name="Mukhopadhyay B."/>
            <person name="Anderson I."/>
            <person name="Woyke T."/>
        </authorList>
    </citation>
    <scope>NUCLEOTIDE SEQUENCE [LARGE SCALE GENOMIC DNA]</scope>
    <source>
        <strain evidence="9 10">6</strain>
    </source>
</reference>
<dbReference type="InterPro" id="IPR020578">
    <property type="entry name" value="Aminotrans_V_PyrdxlP_BS"/>
</dbReference>
<dbReference type="OrthoDB" id="9808002at2"/>
<evidence type="ECO:0000256" key="6">
    <source>
        <dbReference type="ARBA" id="ARBA00023014"/>
    </source>
</evidence>
<dbReference type="PANTHER" id="PTHR11601:SF50">
    <property type="entry name" value="CYSTEINE DESULFURASE ISCS 2-RELATED"/>
    <property type="match status" value="1"/>
</dbReference>
<comment type="cofactor">
    <cofactor evidence="1 7">
        <name>pyridoxal 5'-phosphate</name>
        <dbReference type="ChEBI" id="CHEBI:597326"/>
    </cofactor>
</comment>
<feature type="domain" description="Aminotransferase class V" evidence="8">
    <location>
        <begin position="4"/>
        <end position="367"/>
    </location>
</feature>
<evidence type="ECO:0000313" key="10">
    <source>
        <dbReference type="Proteomes" id="UP000005753"/>
    </source>
</evidence>
<dbReference type="PANTHER" id="PTHR11601">
    <property type="entry name" value="CYSTEINE DESULFURYLASE FAMILY MEMBER"/>
    <property type="match status" value="1"/>
</dbReference>
<evidence type="ECO:0000256" key="2">
    <source>
        <dbReference type="ARBA" id="ARBA00006490"/>
    </source>
</evidence>
<reference evidence="9 10" key="1">
    <citation type="submission" date="2010-08" db="EMBL/GenBank/DDBJ databases">
        <authorList>
            <consortium name="US DOE Joint Genome Institute (JGI-PGF)"/>
            <person name="Lucas S."/>
            <person name="Copeland A."/>
            <person name="Lapidus A."/>
            <person name="Cheng J.-F."/>
            <person name="Bruce D."/>
            <person name="Goodwin L."/>
            <person name="Pitluck S."/>
            <person name="Land M.L."/>
            <person name="Hauser L."/>
            <person name="Chang Y.-J."/>
            <person name="Anderson I.J."/>
            <person name="Johnson E."/>
            <person name="Mulhopadhyay B."/>
            <person name="Kyrpides N."/>
            <person name="Woyke T.J."/>
        </authorList>
    </citation>
    <scope>NUCLEOTIDE SEQUENCE [LARGE SCALE GENOMIC DNA]</scope>
    <source>
        <strain evidence="9 10">6</strain>
    </source>
</reference>
<dbReference type="AlphaFoldDB" id="I5AUT8"/>
<keyword evidence="3" id="KW-0479">Metal-binding</keyword>
<evidence type="ECO:0000256" key="4">
    <source>
        <dbReference type="ARBA" id="ARBA00022898"/>
    </source>
</evidence>
<dbReference type="InterPro" id="IPR000192">
    <property type="entry name" value="Aminotrans_V_dom"/>
</dbReference>
<evidence type="ECO:0000313" key="9">
    <source>
        <dbReference type="EMBL" id="EIM57561.1"/>
    </source>
</evidence>
<evidence type="ECO:0000256" key="7">
    <source>
        <dbReference type="RuleBase" id="RU004504"/>
    </source>
</evidence>
<gene>
    <name evidence="9" type="ORF">EubceDRAFT1_1784</name>
</gene>
<dbReference type="HOGENOM" id="CLU_003433_0_2_9"/>
<dbReference type="Gene3D" id="3.40.640.10">
    <property type="entry name" value="Type I PLP-dependent aspartate aminotransferase-like (Major domain)"/>
    <property type="match status" value="1"/>
</dbReference>
<evidence type="ECO:0000256" key="5">
    <source>
        <dbReference type="ARBA" id="ARBA00023004"/>
    </source>
</evidence>
<dbReference type="STRING" id="633697.EubceDRAFT1_1784"/>
<dbReference type="SUPFAM" id="SSF53383">
    <property type="entry name" value="PLP-dependent transferases"/>
    <property type="match status" value="1"/>
</dbReference>
<dbReference type="EMBL" id="CM001487">
    <property type="protein sequence ID" value="EIM57561.1"/>
    <property type="molecule type" value="Genomic_DNA"/>
</dbReference>
<keyword evidence="6" id="KW-0411">Iron-sulfur</keyword>
<dbReference type="GO" id="GO:0051536">
    <property type="term" value="F:iron-sulfur cluster binding"/>
    <property type="evidence" value="ECO:0007669"/>
    <property type="project" value="UniProtKB-KW"/>
</dbReference>
<dbReference type="Gene3D" id="1.10.260.50">
    <property type="match status" value="1"/>
</dbReference>
<dbReference type="GO" id="GO:0031071">
    <property type="term" value="F:cysteine desulfurase activity"/>
    <property type="evidence" value="ECO:0007669"/>
    <property type="project" value="UniProtKB-ARBA"/>
</dbReference>
<dbReference type="eggNOG" id="COG1104">
    <property type="taxonomic scope" value="Bacteria"/>
</dbReference>
<sequence length="385" mass="42487">MEAYLDNSATTRCYEEVADVVRKTMLEDYGNPSSMHTKGVEAEKYLRQSQDILAGILKVKPQEIFFTSGGTESNNWALFGTAMSRKRKGKRIITTAIEHSAIAAPAAALEDLGYEIVRLPVNREGCVSLEDLKAVMTEDTILVSVMMVNNEIGAVEPVSEIGNFLRENYPDCYFHVDAIQAFGKYRILPKRMKIDMLSVSGHKIHGPKGVGFLYIDQRVRISPVIYGGGQQAGMRSGTDNVPGVAGLGVAAERIYRNLDSDTAHMYELKEHLAEGLREIEDVKLHGPEDLGKGAPHILNASFVGVRSEVLLHTLEDRGIYVSAGSACSSHRHGGSSTMEATRTGKAETESSVRFSFSELTTTEEIDYALEVLREVLPQLRRFTRK</sequence>
<keyword evidence="10" id="KW-1185">Reference proteome</keyword>
<evidence type="ECO:0000256" key="3">
    <source>
        <dbReference type="ARBA" id="ARBA00022723"/>
    </source>
</evidence>
<keyword evidence="4" id="KW-0663">Pyridoxal phosphate</keyword>
<dbReference type="PIRSF" id="PIRSF005572">
    <property type="entry name" value="NifS"/>
    <property type="match status" value="1"/>
</dbReference>
<dbReference type="InterPro" id="IPR015424">
    <property type="entry name" value="PyrdxlP-dep_Trfase"/>
</dbReference>
<comment type="similarity">
    <text evidence="2">Belongs to the class-V pyridoxal-phosphate-dependent aminotransferase family. NifS/IscS subfamily.</text>
</comment>